<dbReference type="Gramene" id="rna27256">
    <property type="protein sequence ID" value="RHN64439.1"/>
    <property type="gene ID" value="gene27256"/>
</dbReference>
<feature type="transmembrane region" description="Helical" evidence="1">
    <location>
        <begin position="12"/>
        <end position="34"/>
    </location>
</feature>
<evidence type="ECO:0000313" key="3">
    <source>
        <dbReference type="Proteomes" id="UP000265566"/>
    </source>
</evidence>
<accession>A0A396IFS6</accession>
<evidence type="ECO:0000256" key="1">
    <source>
        <dbReference type="SAM" id="Phobius"/>
    </source>
</evidence>
<sequence length="50" mass="5837">MEFDAHYVSMHLYFSSLSTNIVIWLNLFNGFVLFQGYVKRIDGICFLTKG</sequence>
<keyword evidence="1" id="KW-0472">Membrane</keyword>
<protein>
    <recommendedName>
        <fullName evidence="4">Transmembrane protein</fullName>
    </recommendedName>
</protein>
<reference evidence="3" key="1">
    <citation type="journal article" date="2018" name="Nat. Plants">
        <title>Whole-genome landscape of Medicago truncatula symbiotic genes.</title>
        <authorList>
            <person name="Pecrix Y."/>
            <person name="Staton S.E."/>
            <person name="Sallet E."/>
            <person name="Lelandais-Briere C."/>
            <person name="Moreau S."/>
            <person name="Carrere S."/>
            <person name="Blein T."/>
            <person name="Jardinaud M.F."/>
            <person name="Latrasse D."/>
            <person name="Zouine M."/>
            <person name="Zahm M."/>
            <person name="Kreplak J."/>
            <person name="Mayjonade B."/>
            <person name="Satge C."/>
            <person name="Perez M."/>
            <person name="Cauet S."/>
            <person name="Marande W."/>
            <person name="Chantry-Darmon C."/>
            <person name="Lopez-Roques C."/>
            <person name="Bouchez O."/>
            <person name="Berard A."/>
            <person name="Debelle F."/>
            <person name="Munos S."/>
            <person name="Bendahmane A."/>
            <person name="Berges H."/>
            <person name="Niebel A."/>
            <person name="Buitink J."/>
            <person name="Frugier F."/>
            <person name="Benhamed M."/>
            <person name="Crespi M."/>
            <person name="Gouzy J."/>
            <person name="Gamas P."/>
        </authorList>
    </citation>
    <scope>NUCLEOTIDE SEQUENCE [LARGE SCALE GENOMIC DNA]</scope>
    <source>
        <strain evidence="3">cv. Jemalong A17</strain>
    </source>
</reference>
<name>A0A396IFS6_MEDTR</name>
<dbReference type="Proteomes" id="UP000265566">
    <property type="component" value="Chromosome 4"/>
</dbReference>
<evidence type="ECO:0000313" key="2">
    <source>
        <dbReference type="EMBL" id="RHN64439.1"/>
    </source>
</evidence>
<dbReference type="AlphaFoldDB" id="A0A396IFS6"/>
<dbReference type="EMBL" id="PSQE01000004">
    <property type="protein sequence ID" value="RHN64439.1"/>
    <property type="molecule type" value="Genomic_DNA"/>
</dbReference>
<evidence type="ECO:0008006" key="4">
    <source>
        <dbReference type="Google" id="ProtNLM"/>
    </source>
</evidence>
<proteinExistence type="predicted"/>
<comment type="caution">
    <text evidence="2">The sequence shown here is derived from an EMBL/GenBank/DDBJ whole genome shotgun (WGS) entry which is preliminary data.</text>
</comment>
<keyword evidence="1" id="KW-0812">Transmembrane</keyword>
<keyword evidence="1" id="KW-1133">Transmembrane helix</keyword>
<organism evidence="2 3">
    <name type="scientific">Medicago truncatula</name>
    <name type="common">Barrel medic</name>
    <name type="synonym">Medicago tribuloides</name>
    <dbReference type="NCBI Taxonomy" id="3880"/>
    <lineage>
        <taxon>Eukaryota</taxon>
        <taxon>Viridiplantae</taxon>
        <taxon>Streptophyta</taxon>
        <taxon>Embryophyta</taxon>
        <taxon>Tracheophyta</taxon>
        <taxon>Spermatophyta</taxon>
        <taxon>Magnoliopsida</taxon>
        <taxon>eudicotyledons</taxon>
        <taxon>Gunneridae</taxon>
        <taxon>Pentapetalae</taxon>
        <taxon>rosids</taxon>
        <taxon>fabids</taxon>
        <taxon>Fabales</taxon>
        <taxon>Fabaceae</taxon>
        <taxon>Papilionoideae</taxon>
        <taxon>50 kb inversion clade</taxon>
        <taxon>NPAAA clade</taxon>
        <taxon>Hologalegina</taxon>
        <taxon>IRL clade</taxon>
        <taxon>Trifolieae</taxon>
        <taxon>Medicago</taxon>
    </lineage>
</organism>
<gene>
    <name evidence="2" type="ORF">MtrunA17_Chr4g0069131</name>
</gene>